<dbReference type="SUPFAM" id="SSF50729">
    <property type="entry name" value="PH domain-like"/>
    <property type="match status" value="1"/>
</dbReference>
<accession>A0AAW1DED0</accession>
<dbReference type="GO" id="GO:0046856">
    <property type="term" value="P:phosphatidylinositol dephosphorylation"/>
    <property type="evidence" value="ECO:0007669"/>
    <property type="project" value="TreeGrafter"/>
</dbReference>
<dbReference type="PANTHER" id="PTHR10807:SF110">
    <property type="entry name" value="FI17948P1"/>
    <property type="match status" value="1"/>
</dbReference>
<dbReference type="GO" id="GO:0005737">
    <property type="term" value="C:cytoplasm"/>
    <property type="evidence" value="ECO:0007669"/>
    <property type="project" value="TreeGrafter"/>
</dbReference>
<dbReference type="PANTHER" id="PTHR10807">
    <property type="entry name" value="MYOTUBULARIN-RELATED"/>
    <property type="match status" value="1"/>
</dbReference>
<name>A0AAW1DED0_9HEMI</name>
<dbReference type="InterPro" id="IPR030564">
    <property type="entry name" value="Myotubularin"/>
</dbReference>
<dbReference type="Gene3D" id="2.30.29.30">
    <property type="entry name" value="Pleckstrin-homology domain (PH domain)/Phosphotyrosine-binding domain (PTB)"/>
    <property type="match status" value="1"/>
</dbReference>
<comment type="caution">
    <text evidence="3">The sequence shown here is derived from an EMBL/GenBank/DDBJ whole genome shotgun (WGS) entry which is preliminary data.</text>
</comment>
<keyword evidence="4" id="KW-1185">Reference proteome</keyword>
<sequence length="264" mass="30465">MLIAEAQNVLMFAQVRERKQGRSGVLCVTNFKLSFITADERAKEEISYQDTLQLGENDVCLSNVDALYLMGDKRRKILPGRNCTEKVKGLHVVCKNMRVMTFSFKFSPIGHGKTLTNTLLHHAFPKRHQLLFAYDYSETVMFRDAGDWGKEMARTECHGWRLSGVNHDFQMSTSLPKWLVVPSRVLDWQLSEAARHFRAGRPPLWCWSSPQGAALVRMADIVPTITDRYVHHRAHLQFYTPNLCSRYSYPLIRIHTAFVCLRSF</sequence>
<evidence type="ECO:0000256" key="1">
    <source>
        <dbReference type="ARBA" id="ARBA00007471"/>
    </source>
</evidence>
<proteinExistence type="inferred from homology"/>
<dbReference type="InterPro" id="IPR029021">
    <property type="entry name" value="Prot-tyrosine_phosphatase-like"/>
</dbReference>
<dbReference type="GO" id="GO:0016020">
    <property type="term" value="C:membrane"/>
    <property type="evidence" value="ECO:0007669"/>
    <property type="project" value="TreeGrafter"/>
</dbReference>
<evidence type="ECO:0000259" key="2">
    <source>
        <dbReference type="PROSITE" id="PS51339"/>
    </source>
</evidence>
<evidence type="ECO:0000313" key="4">
    <source>
        <dbReference type="Proteomes" id="UP001461498"/>
    </source>
</evidence>
<gene>
    <name evidence="3" type="ORF">O3M35_008637</name>
</gene>
<reference evidence="3 4" key="1">
    <citation type="submission" date="2022-12" db="EMBL/GenBank/DDBJ databases">
        <title>Chromosome-level genome assembly of true bugs.</title>
        <authorList>
            <person name="Ma L."/>
            <person name="Li H."/>
        </authorList>
    </citation>
    <scope>NUCLEOTIDE SEQUENCE [LARGE SCALE GENOMIC DNA]</scope>
    <source>
        <strain evidence="3">Lab_2022b</strain>
    </source>
</reference>
<evidence type="ECO:0000313" key="3">
    <source>
        <dbReference type="EMBL" id="KAK9506760.1"/>
    </source>
</evidence>
<protein>
    <recommendedName>
        <fullName evidence="2">Myotubularin phosphatase domain-containing protein</fullName>
    </recommendedName>
</protein>
<dbReference type="EMBL" id="JAPXFL010000005">
    <property type="protein sequence ID" value="KAK9506760.1"/>
    <property type="molecule type" value="Genomic_DNA"/>
</dbReference>
<dbReference type="Pfam" id="PF06602">
    <property type="entry name" value="Myotub-related"/>
    <property type="match status" value="1"/>
</dbReference>
<dbReference type="PROSITE" id="PS51339">
    <property type="entry name" value="PPASE_MYOTUBULARIN"/>
    <property type="match status" value="1"/>
</dbReference>
<organism evidence="3 4">
    <name type="scientific">Rhynocoris fuscipes</name>
    <dbReference type="NCBI Taxonomy" id="488301"/>
    <lineage>
        <taxon>Eukaryota</taxon>
        <taxon>Metazoa</taxon>
        <taxon>Ecdysozoa</taxon>
        <taxon>Arthropoda</taxon>
        <taxon>Hexapoda</taxon>
        <taxon>Insecta</taxon>
        <taxon>Pterygota</taxon>
        <taxon>Neoptera</taxon>
        <taxon>Paraneoptera</taxon>
        <taxon>Hemiptera</taxon>
        <taxon>Heteroptera</taxon>
        <taxon>Panheteroptera</taxon>
        <taxon>Cimicomorpha</taxon>
        <taxon>Reduviidae</taxon>
        <taxon>Harpactorinae</taxon>
        <taxon>Harpactorini</taxon>
        <taxon>Rhynocoris</taxon>
    </lineage>
</organism>
<dbReference type="Proteomes" id="UP001461498">
    <property type="component" value="Unassembled WGS sequence"/>
</dbReference>
<dbReference type="SUPFAM" id="SSF52799">
    <property type="entry name" value="(Phosphotyrosine protein) phosphatases II"/>
    <property type="match status" value="1"/>
</dbReference>
<dbReference type="InterPro" id="IPR011993">
    <property type="entry name" value="PH-like_dom_sf"/>
</dbReference>
<comment type="similarity">
    <text evidence="1">Belongs to the protein-tyrosine phosphatase family. Non-receptor class myotubularin subfamily.</text>
</comment>
<dbReference type="InterPro" id="IPR010569">
    <property type="entry name" value="Myotubularin-like_Pase_dom"/>
</dbReference>
<feature type="domain" description="Myotubularin phosphatase" evidence="2">
    <location>
        <begin position="142"/>
        <end position="264"/>
    </location>
</feature>
<dbReference type="AlphaFoldDB" id="A0AAW1DED0"/>